<proteinExistence type="predicted"/>
<name>A0ABD3RQQ7_9STRA</name>
<reference evidence="1 2" key="1">
    <citation type="submission" date="2024-10" db="EMBL/GenBank/DDBJ databases">
        <title>Updated reference genomes for cyclostephanoid diatoms.</title>
        <authorList>
            <person name="Roberts W.R."/>
            <person name="Alverson A.J."/>
        </authorList>
    </citation>
    <scope>NUCLEOTIDE SEQUENCE [LARGE SCALE GENOMIC DNA]</scope>
    <source>
        <strain evidence="1 2">AJA228-03</strain>
    </source>
</reference>
<dbReference type="Proteomes" id="UP001530377">
    <property type="component" value="Unassembled WGS sequence"/>
</dbReference>
<gene>
    <name evidence="1" type="ORF">ACHAXA_006792</name>
</gene>
<sequence length="541" mass="58378">MTDAGCIELNFRAAALQGGEACMLLSVIVRTRDVFAGDISDVYSSCDTLAYDDDNRTTILDCVNDVIDVVDEMTSVGCAVTGGAIVADFIHAVYVDRVGFSLLSNMACNMEGECYLSIRYGANYCTGINPPTSSSSSWDGNCMMTNTTCECMLDFFPVLENLSDYVGEAYVEMGDGGDIVNKTRDAMNQCMCDAFTSRASTLEYDPSCALAFAIVERGDILAADNTSLVETCYSDSGFNCVEMALEVALGMDEYNCDIALANVTFANILRDSSDDFDAITSFACREGCYPGMVTCQNNLSSCAESLSCDCAMNFLSVVSDLSPALVTSLDKLNTTTLGQINAAACCDDFNGQAADLMNEGYCSLQEVIVREGSIFAGNATQIRSSCPERSSCVGNVTETLARMSDMGCDIRQKSDDAAKFLFYLNNSSDIGAIMNFVCGVGGDCYDAVGDVVETCSRDPTEECTKLAPQDCFRSFLVMVNSMSDEGGDVFFGFDSSKSFHSFIDTVNSIPVDEISYAPRHWFHASTAVIVCISIMRHMFLF</sequence>
<dbReference type="AlphaFoldDB" id="A0ABD3RQQ7"/>
<keyword evidence="2" id="KW-1185">Reference proteome</keyword>
<organism evidence="1 2">
    <name type="scientific">Cyclostephanos tholiformis</name>
    <dbReference type="NCBI Taxonomy" id="382380"/>
    <lineage>
        <taxon>Eukaryota</taxon>
        <taxon>Sar</taxon>
        <taxon>Stramenopiles</taxon>
        <taxon>Ochrophyta</taxon>
        <taxon>Bacillariophyta</taxon>
        <taxon>Coscinodiscophyceae</taxon>
        <taxon>Thalassiosirophycidae</taxon>
        <taxon>Stephanodiscales</taxon>
        <taxon>Stephanodiscaceae</taxon>
        <taxon>Cyclostephanos</taxon>
    </lineage>
</organism>
<dbReference type="EMBL" id="JALLPB020000205">
    <property type="protein sequence ID" value="KAL3815290.1"/>
    <property type="molecule type" value="Genomic_DNA"/>
</dbReference>
<accession>A0ABD3RQQ7</accession>
<protein>
    <submittedName>
        <fullName evidence="1">Uncharacterized protein</fullName>
    </submittedName>
</protein>
<evidence type="ECO:0000313" key="1">
    <source>
        <dbReference type="EMBL" id="KAL3815290.1"/>
    </source>
</evidence>
<evidence type="ECO:0000313" key="2">
    <source>
        <dbReference type="Proteomes" id="UP001530377"/>
    </source>
</evidence>
<comment type="caution">
    <text evidence="1">The sequence shown here is derived from an EMBL/GenBank/DDBJ whole genome shotgun (WGS) entry which is preliminary data.</text>
</comment>